<protein>
    <submittedName>
        <fullName evidence="9 10">Uncharacterized protein LOC103717577</fullName>
    </submittedName>
</protein>
<dbReference type="KEGG" id="pda:103717577"/>
<keyword evidence="4" id="KW-0256">Endoplasmic reticulum</keyword>
<evidence type="ECO:0000313" key="8">
    <source>
        <dbReference type="Proteomes" id="UP000228380"/>
    </source>
</evidence>
<keyword evidence="5 7" id="KW-1133">Transmembrane helix</keyword>
<organism evidence="8 10">
    <name type="scientific">Phoenix dactylifera</name>
    <name type="common">Date palm</name>
    <dbReference type="NCBI Taxonomy" id="42345"/>
    <lineage>
        <taxon>Eukaryota</taxon>
        <taxon>Viridiplantae</taxon>
        <taxon>Streptophyta</taxon>
        <taxon>Embryophyta</taxon>
        <taxon>Tracheophyta</taxon>
        <taxon>Spermatophyta</taxon>
        <taxon>Magnoliopsida</taxon>
        <taxon>Liliopsida</taxon>
        <taxon>Arecaceae</taxon>
        <taxon>Coryphoideae</taxon>
        <taxon>Phoeniceae</taxon>
        <taxon>Phoenix</taxon>
    </lineage>
</organism>
<dbReference type="Proteomes" id="UP000228380">
    <property type="component" value="Chromosome 3"/>
</dbReference>
<dbReference type="GeneID" id="103717577"/>
<reference evidence="9 10" key="2">
    <citation type="submission" date="2025-04" db="UniProtKB">
        <authorList>
            <consortium name="RefSeq"/>
        </authorList>
    </citation>
    <scope>IDENTIFICATION</scope>
    <source>
        <tissue evidence="9 10">Young leaves</tissue>
    </source>
</reference>
<dbReference type="PANTHER" id="PTHR36774">
    <property type="entry name" value="INSULIN-INDUCED PROTEIN"/>
    <property type="match status" value="1"/>
</dbReference>
<evidence type="ECO:0000313" key="10">
    <source>
        <dbReference type="RefSeq" id="XP_038980314.1"/>
    </source>
</evidence>
<proteinExistence type="inferred from homology"/>
<feature type="transmembrane region" description="Helical" evidence="7">
    <location>
        <begin position="176"/>
        <end position="194"/>
    </location>
</feature>
<gene>
    <name evidence="9 10" type="primary">LOC103717577</name>
</gene>
<accession>A0A8B9AAT8</accession>
<dbReference type="PANTHER" id="PTHR36774:SF1">
    <property type="entry name" value="INSULIN-INDUCED PROTEIN"/>
    <property type="match status" value="1"/>
</dbReference>
<comment type="subcellular location">
    <subcellularLocation>
        <location evidence="1">Endoplasmic reticulum membrane</location>
        <topology evidence="1">Multi-pass membrane protein</topology>
    </subcellularLocation>
</comment>
<name>A0A8B9AAT8_PHODC</name>
<feature type="transmembrane region" description="Helical" evidence="7">
    <location>
        <begin position="214"/>
        <end position="233"/>
    </location>
</feature>
<dbReference type="InterPro" id="IPR025929">
    <property type="entry name" value="INSIG_fam"/>
</dbReference>
<dbReference type="OrthoDB" id="205546at2759"/>
<feature type="transmembrane region" description="Helical" evidence="7">
    <location>
        <begin position="153"/>
        <end position="169"/>
    </location>
</feature>
<evidence type="ECO:0000256" key="5">
    <source>
        <dbReference type="ARBA" id="ARBA00022989"/>
    </source>
</evidence>
<keyword evidence="3 7" id="KW-0812">Transmembrane</keyword>
<sequence>MQSFGALTSHPSFPPSSFRHFKSCSLHNTLCCLRKVNKKGLKDTWPSISFSLFGSGFILGPLVDGLHSRVKLLMYQNGAIDIGPLHTNIWVPPLLGAFYCTVGLLQLFLDERFPSRSKAPVGNLERTALSLITLVVFIELSAEMYKGGVPSNIEAYILFALAEFIWLFLDGTWQGFALACFVGLACILAEVPLIKLFHLWNYPSADIQLFGEGLISWTATCYFVYVPFLINLSRWLKVVADAK</sequence>
<comment type="similarity">
    <text evidence="2">Belongs to the INSIG family.</text>
</comment>
<feature type="transmembrane region" description="Helical" evidence="7">
    <location>
        <begin position="89"/>
        <end position="109"/>
    </location>
</feature>
<evidence type="ECO:0000256" key="4">
    <source>
        <dbReference type="ARBA" id="ARBA00022824"/>
    </source>
</evidence>
<evidence type="ECO:0000256" key="1">
    <source>
        <dbReference type="ARBA" id="ARBA00004477"/>
    </source>
</evidence>
<evidence type="ECO:0000256" key="3">
    <source>
        <dbReference type="ARBA" id="ARBA00022692"/>
    </source>
</evidence>
<dbReference type="Pfam" id="PF07281">
    <property type="entry name" value="INSIG"/>
    <property type="match status" value="1"/>
</dbReference>
<dbReference type="RefSeq" id="XP_038980314.1">
    <property type="nucleotide sequence ID" value="XM_039124386.1"/>
</dbReference>
<dbReference type="GO" id="GO:0005789">
    <property type="term" value="C:endoplasmic reticulum membrane"/>
    <property type="evidence" value="ECO:0007669"/>
    <property type="project" value="UniProtKB-SubCell"/>
</dbReference>
<keyword evidence="8" id="KW-1185">Reference proteome</keyword>
<evidence type="ECO:0000313" key="9">
    <source>
        <dbReference type="RefSeq" id="XP_026664437.2"/>
    </source>
</evidence>
<evidence type="ECO:0000256" key="2">
    <source>
        <dbReference type="ARBA" id="ARBA00007475"/>
    </source>
</evidence>
<dbReference type="AlphaFoldDB" id="A0A8B9AAT8"/>
<evidence type="ECO:0000256" key="6">
    <source>
        <dbReference type="ARBA" id="ARBA00023136"/>
    </source>
</evidence>
<feature type="transmembrane region" description="Helical" evidence="7">
    <location>
        <begin position="44"/>
        <end position="63"/>
    </location>
</feature>
<dbReference type="RefSeq" id="XP_026664437.2">
    <property type="nucleotide sequence ID" value="XM_026808636.2"/>
</dbReference>
<evidence type="ECO:0000256" key="7">
    <source>
        <dbReference type="SAM" id="Phobius"/>
    </source>
</evidence>
<reference evidence="8" key="1">
    <citation type="journal article" date="2019" name="Nat. Commun.">
        <title>Genome-wide association mapping of date palm fruit traits.</title>
        <authorList>
            <person name="Hazzouri K.M."/>
            <person name="Gros-Balthazard M."/>
            <person name="Flowers J.M."/>
            <person name="Copetti D."/>
            <person name="Lemansour A."/>
            <person name="Lebrun M."/>
            <person name="Masmoudi K."/>
            <person name="Ferrand S."/>
            <person name="Dhar M.I."/>
            <person name="Fresquez Z.A."/>
            <person name="Rosas U."/>
            <person name="Zhang J."/>
            <person name="Talag J."/>
            <person name="Lee S."/>
            <person name="Kudrna D."/>
            <person name="Powell R.F."/>
            <person name="Leitch I.J."/>
            <person name="Krueger R.R."/>
            <person name="Wing R.A."/>
            <person name="Amiri K.M.A."/>
            <person name="Purugganan M.D."/>
        </authorList>
    </citation>
    <scope>NUCLEOTIDE SEQUENCE [LARGE SCALE GENOMIC DNA]</scope>
    <source>
        <strain evidence="8">cv. Khalas</strain>
    </source>
</reference>
<keyword evidence="6 7" id="KW-0472">Membrane</keyword>